<protein>
    <submittedName>
        <fullName evidence="1">Uncharacterized protein</fullName>
    </submittedName>
</protein>
<organism evidence="1 2">
    <name type="scientific">Treponema ruminis</name>
    <dbReference type="NCBI Taxonomy" id="744515"/>
    <lineage>
        <taxon>Bacteria</taxon>
        <taxon>Pseudomonadati</taxon>
        <taxon>Spirochaetota</taxon>
        <taxon>Spirochaetia</taxon>
        <taxon>Spirochaetales</taxon>
        <taxon>Treponemataceae</taxon>
        <taxon>Treponema</taxon>
    </lineage>
</organism>
<gene>
    <name evidence="1" type="ORF">HNP76_001918</name>
</gene>
<dbReference type="Proteomes" id="UP000518887">
    <property type="component" value="Unassembled WGS sequence"/>
</dbReference>
<keyword evidence="2" id="KW-1185">Reference proteome</keyword>
<dbReference type="AlphaFoldDB" id="A0A7W8G9W1"/>
<evidence type="ECO:0000313" key="2">
    <source>
        <dbReference type="Proteomes" id="UP000518887"/>
    </source>
</evidence>
<reference evidence="1 2" key="1">
    <citation type="submission" date="2020-08" db="EMBL/GenBank/DDBJ databases">
        <title>Genomic Encyclopedia of Type Strains, Phase IV (KMG-IV): sequencing the most valuable type-strain genomes for metagenomic binning, comparative biology and taxonomic classification.</title>
        <authorList>
            <person name="Goeker M."/>
        </authorList>
    </citation>
    <scope>NUCLEOTIDE SEQUENCE [LARGE SCALE GENOMIC DNA]</scope>
    <source>
        <strain evidence="1 2">DSM 103462</strain>
    </source>
</reference>
<comment type="caution">
    <text evidence="1">The sequence shown here is derived from an EMBL/GenBank/DDBJ whole genome shotgun (WGS) entry which is preliminary data.</text>
</comment>
<proteinExistence type="predicted"/>
<sequence length="39" mass="4607">MSDALAYVEEQVRTFSLAEQIHLLNFVANNINKKNFYFK</sequence>
<name>A0A7W8G9W1_9SPIR</name>
<evidence type="ECO:0000313" key="1">
    <source>
        <dbReference type="EMBL" id="MBB5226537.1"/>
    </source>
</evidence>
<dbReference type="EMBL" id="JACHFQ010000006">
    <property type="protein sequence ID" value="MBB5226537.1"/>
    <property type="molecule type" value="Genomic_DNA"/>
</dbReference>
<accession>A0A7W8G9W1</accession>